<proteinExistence type="predicted"/>
<organism evidence="1 2">
    <name type="scientific">Alteromonas genovensis</name>
    <dbReference type="NCBI Taxonomy" id="471225"/>
    <lineage>
        <taxon>Bacteria</taxon>
        <taxon>Pseudomonadati</taxon>
        <taxon>Pseudomonadota</taxon>
        <taxon>Gammaproteobacteria</taxon>
        <taxon>Alteromonadales</taxon>
        <taxon>Alteromonadaceae</taxon>
        <taxon>Alteromonas/Salinimonas group</taxon>
        <taxon>Alteromonas</taxon>
    </lineage>
</organism>
<dbReference type="GO" id="GO:0000155">
    <property type="term" value="F:phosphorelay sensor kinase activity"/>
    <property type="evidence" value="ECO:0007669"/>
    <property type="project" value="InterPro"/>
</dbReference>
<dbReference type="SUPFAM" id="SSF47384">
    <property type="entry name" value="Homodimeric domain of signal transducing histidine kinase"/>
    <property type="match status" value="1"/>
</dbReference>
<dbReference type="Gene3D" id="1.10.287.130">
    <property type="match status" value="1"/>
</dbReference>
<accession>A0A6N9TMX0</accession>
<comment type="caution">
    <text evidence="1">The sequence shown here is derived from an EMBL/GenBank/DDBJ whole genome shotgun (WGS) entry which is preliminary data.</text>
</comment>
<evidence type="ECO:0008006" key="3">
    <source>
        <dbReference type="Google" id="ProtNLM"/>
    </source>
</evidence>
<protein>
    <recommendedName>
        <fullName evidence="3">Histidine kinase</fullName>
    </recommendedName>
</protein>
<keyword evidence="2" id="KW-1185">Reference proteome</keyword>
<sequence length="78" mass="8461">MTDEEFSTMSVFVHDARKPLNRISMQAELVKMALNGDIPPQKALEALDKIIASAKDCSNTLAEMTLKMGESASDGSDD</sequence>
<evidence type="ECO:0000313" key="2">
    <source>
        <dbReference type="Proteomes" id="UP000471381"/>
    </source>
</evidence>
<name>A0A6N9TMX0_9ALTE</name>
<dbReference type="RefSeq" id="WP_032096625.1">
    <property type="nucleotide sequence ID" value="NZ_JAAAWO010000007.1"/>
</dbReference>
<dbReference type="InterPro" id="IPR036097">
    <property type="entry name" value="HisK_dim/P_sf"/>
</dbReference>
<reference evidence="1 2" key="1">
    <citation type="submission" date="2020-01" db="EMBL/GenBank/DDBJ databases">
        <title>Genomes of bacteria type strains.</title>
        <authorList>
            <person name="Chen J."/>
            <person name="Zhu S."/>
            <person name="Yang J."/>
        </authorList>
    </citation>
    <scope>NUCLEOTIDE SEQUENCE [LARGE SCALE GENOMIC DNA]</scope>
    <source>
        <strain evidence="1 2">LMG 24078</strain>
    </source>
</reference>
<gene>
    <name evidence="1" type="ORF">GTQ48_10760</name>
</gene>
<evidence type="ECO:0000313" key="1">
    <source>
        <dbReference type="EMBL" id="NDW15998.1"/>
    </source>
</evidence>
<dbReference type="Proteomes" id="UP000471381">
    <property type="component" value="Unassembled WGS sequence"/>
</dbReference>
<dbReference type="EMBL" id="JAAAWO010000007">
    <property type="protein sequence ID" value="NDW15998.1"/>
    <property type="molecule type" value="Genomic_DNA"/>
</dbReference>
<dbReference type="AlphaFoldDB" id="A0A6N9TMX0"/>